<organism evidence="1">
    <name type="scientific">Arundo donax</name>
    <name type="common">Giant reed</name>
    <name type="synonym">Donax arundinaceus</name>
    <dbReference type="NCBI Taxonomy" id="35708"/>
    <lineage>
        <taxon>Eukaryota</taxon>
        <taxon>Viridiplantae</taxon>
        <taxon>Streptophyta</taxon>
        <taxon>Embryophyta</taxon>
        <taxon>Tracheophyta</taxon>
        <taxon>Spermatophyta</taxon>
        <taxon>Magnoliopsida</taxon>
        <taxon>Liliopsida</taxon>
        <taxon>Poales</taxon>
        <taxon>Poaceae</taxon>
        <taxon>PACMAD clade</taxon>
        <taxon>Arundinoideae</taxon>
        <taxon>Arundineae</taxon>
        <taxon>Arundo</taxon>
    </lineage>
</organism>
<dbReference type="EMBL" id="GBRH01170810">
    <property type="protein sequence ID" value="JAE27086.1"/>
    <property type="molecule type" value="Transcribed_RNA"/>
</dbReference>
<evidence type="ECO:0000313" key="1">
    <source>
        <dbReference type="EMBL" id="JAE27086.1"/>
    </source>
</evidence>
<reference evidence="1" key="1">
    <citation type="submission" date="2014-09" db="EMBL/GenBank/DDBJ databases">
        <authorList>
            <person name="Magalhaes I.L.F."/>
            <person name="Oliveira U."/>
            <person name="Santos F.R."/>
            <person name="Vidigal T.H.D.A."/>
            <person name="Brescovit A.D."/>
            <person name="Santos A.J."/>
        </authorList>
    </citation>
    <scope>NUCLEOTIDE SEQUENCE</scope>
    <source>
        <tissue evidence="1">Shoot tissue taken approximately 20 cm above the soil surface</tissue>
    </source>
</reference>
<accession>A0A0A9GWZ5</accession>
<proteinExistence type="predicted"/>
<dbReference type="AlphaFoldDB" id="A0A0A9GWZ5"/>
<sequence length="52" mass="5991">MCQILLKLDLSSGTLGPYKTVYQLNLCPCELCVLMRRPLTEAVLQHLHRQFC</sequence>
<name>A0A0A9GWZ5_ARUDO</name>
<reference evidence="1" key="2">
    <citation type="journal article" date="2015" name="Data Brief">
        <title>Shoot transcriptome of the giant reed, Arundo donax.</title>
        <authorList>
            <person name="Barrero R.A."/>
            <person name="Guerrero F.D."/>
            <person name="Moolhuijzen P."/>
            <person name="Goolsby J.A."/>
            <person name="Tidwell J."/>
            <person name="Bellgard S.E."/>
            <person name="Bellgard M.I."/>
        </authorList>
    </citation>
    <scope>NUCLEOTIDE SEQUENCE</scope>
    <source>
        <tissue evidence="1">Shoot tissue taken approximately 20 cm above the soil surface</tissue>
    </source>
</reference>
<protein>
    <submittedName>
        <fullName evidence="1">Uncharacterized protein</fullName>
    </submittedName>
</protein>